<gene>
    <name evidence="11" type="ORF">RN001_011398</name>
</gene>
<evidence type="ECO:0000256" key="3">
    <source>
        <dbReference type="ARBA" id="ARBA00022670"/>
    </source>
</evidence>
<feature type="signal peptide" evidence="9">
    <location>
        <begin position="1"/>
        <end position="18"/>
    </location>
</feature>
<comment type="subcellular location">
    <subcellularLocation>
        <location evidence="1">Secreted</location>
        <location evidence="1">Extracellular space</location>
    </subcellularLocation>
</comment>
<dbReference type="PANTHER" id="PTHR24276">
    <property type="entry name" value="POLYSERASE-RELATED"/>
    <property type="match status" value="1"/>
</dbReference>
<keyword evidence="6" id="KW-1015">Disulfide bond</keyword>
<feature type="domain" description="Peptidase S1" evidence="10">
    <location>
        <begin position="666"/>
        <end position="902"/>
    </location>
</feature>
<evidence type="ECO:0000256" key="6">
    <source>
        <dbReference type="ARBA" id="ARBA00023157"/>
    </source>
</evidence>
<dbReference type="PROSITE" id="PS50240">
    <property type="entry name" value="TRYPSIN_DOM"/>
    <property type="match status" value="6"/>
</dbReference>
<dbReference type="InterPro" id="IPR009003">
    <property type="entry name" value="Peptidase_S1_PA"/>
</dbReference>
<dbReference type="InterPro" id="IPR050430">
    <property type="entry name" value="Peptidase_S1"/>
</dbReference>
<feature type="domain" description="Peptidase S1" evidence="10">
    <location>
        <begin position="1056"/>
        <end position="1331"/>
    </location>
</feature>
<dbReference type="FunFam" id="2.40.10.10:FF:000036">
    <property type="entry name" value="Trypsin beta"/>
    <property type="match status" value="1"/>
</dbReference>
<feature type="chain" id="PRO_5042971687" description="Peptidase S1 domain-containing protein" evidence="9">
    <location>
        <begin position="19"/>
        <end position="1545"/>
    </location>
</feature>
<sequence length="1545" mass="168041">MFLVKFVNFFVLVATLNSDYVGALDKRIVNGITADDEKYPYQVSLRSLTNDHFCSGSIINTRWVLTSARCLRFYSNFIVAVGNHSLSFGVIYQVETYKEHPFYDPGTLAYDAGIIKTTKFIKCSKHVLPIYLSPFLPKVGSVGVVTGWGSTTFPPFGYSNTLQALQTTVISQNDCQNQLSSFGVILQFTQTCAFKEQSGICYGDYGNPLVIGSFAEAVDTRIVNGTIAADGDYPYQASLRTLANQHFCGGSIINLRWVLTAASCLTFSNFTVVVGSNSLLSGNPYTVATAKKHPLYDPVTFAYDAAIVKTATFIKYSSKVIRIHLAPFLPKDGSVGKVTGWGFTTFPIGVFSNDLQVLKTTVIGKAVCQNQYLLQSVTLSPTHTCVFKEQGGICIGDYGGPLVQGHLQVGIATILHLCANGLPDVFTNTKSSSILAADTRIVNGVPAVDGQYPYQVSLRTASDGHFCGGSILNRRWILTAAHCLEVPVTFNIMVGSVYLNSGTIYGVYGYRIHYLYDPNRVTHDAGLVRTTTSIVFSSTVAPINIAFLHPLPGATGVVTGWGLTNYTLNTVPNQLQSLTTTYIGLIECQSRISQLNYRLGLSQICTLKQNAGFCMGDSGGPLVINNAQVGIVSLAYPCALNIPDIYANVPLIWIWINLTAAVDTRIVNGVPAVNGEYPYQVSLRTASNGHFCGGSIINKHWILTAAHCLDGRIPSGVYVVVGTNTLLSGGFAYSVAVLTPHSLYNSTTLVYDVGLVRTAVSIAYSGLIQSIPLATALPLPGTDGVVTGWGMTQYPSTFIPNQLQSLITTYISTLDCQTRIGATIPFSDICAFKKYTGVCLGDSGGPFVVNDVFTDAADSRIINGTNALPGQFPYQVSLRNVNNSHFCGGSIIKSNWVLTAAHCIYGKIPSDVFVVAGTNTLLSGGIVYSVAILTPHSLYNSTTLVYDVGLVKTTVNFTISALIQSIPLATDLPCAGTDGIVTGWGKTTYPSPFIPNQLQSLITTYITTLDCQTRIGGTIPFSNICAFRKYTGVCFGDSGGPFVVNDVFTDAADSRIVNGTTALPGQFPYQVSLRTASNNHFCGGSIIKPNWVLTAAHCLTGRIPSGVYVIAGTTFLSSVGSVYSVTVLKSHPLYNSTLPVYDVGLIRTLVSIAYSGLIQSIPLATVLPSPGTDGVVTGWGLTKYPSTSLSIQLQSLITTYISTLDCQTRIGTTIPFSDICAFKKYTGVCMGDSGGPFVVSGNQIGIGNMDFIVVDIQGWKVGDEEFIPKELATYDCFQTLCGYNTKPFSKRISGRSFPTRRQSGRPSAISSKLLTSTAKTRSFTKPQLFVDDEEVFVHHPTIDNTEENKNTTPTAYENNKELHDTTDSNISSAYKDVQKRLQLYSDEIREGSCPVVQSVLSKFHTLPRTYLTELKADINNNFDTKYGAREVDENLFVGHSEFTVDDRDIVIDGLKYKRTPELYELLFKKKPRQFNIKDVREYRDILRRTNSYKVNYDPNKPISASKGFKYVHIIKLILNGNVWWVARWKTGADLQKRTSPKTSRI</sequence>
<dbReference type="InterPro" id="IPR043504">
    <property type="entry name" value="Peptidase_S1_PA_chymotrypsin"/>
</dbReference>
<evidence type="ECO:0000259" key="10">
    <source>
        <dbReference type="PROSITE" id="PS50240"/>
    </source>
</evidence>
<feature type="domain" description="Peptidase S1" evidence="10">
    <location>
        <begin position="28"/>
        <end position="225"/>
    </location>
</feature>
<feature type="domain" description="Peptidase S1" evidence="10">
    <location>
        <begin position="441"/>
        <end position="661"/>
    </location>
</feature>
<dbReference type="InterPro" id="IPR018114">
    <property type="entry name" value="TRYPSIN_HIS"/>
</dbReference>
<dbReference type="PROSITE" id="PS00135">
    <property type="entry name" value="TRYPSIN_SER"/>
    <property type="match status" value="2"/>
</dbReference>
<keyword evidence="4 7" id="KW-0378">Hydrolase</keyword>
<organism evidence="11 12">
    <name type="scientific">Aquatica leii</name>
    <dbReference type="NCBI Taxonomy" id="1421715"/>
    <lineage>
        <taxon>Eukaryota</taxon>
        <taxon>Metazoa</taxon>
        <taxon>Ecdysozoa</taxon>
        <taxon>Arthropoda</taxon>
        <taxon>Hexapoda</taxon>
        <taxon>Insecta</taxon>
        <taxon>Pterygota</taxon>
        <taxon>Neoptera</taxon>
        <taxon>Endopterygota</taxon>
        <taxon>Coleoptera</taxon>
        <taxon>Polyphaga</taxon>
        <taxon>Elateriformia</taxon>
        <taxon>Elateroidea</taxon>
        <taxon>Lampyridae</taxon>
        <taxon>Luciolinae</taxon>
        <taxon>Aquatica</taxon>
    </lineage>
</organism>
<name>A0AAN7P7V3_9COLE</name>
<dbReference type="PRINTS" id="PR00722">
    <property type="entry name" value="CHYMOTRYPSIN"/>
</dbReference>
<comment type="caution">
    <text evidence="11">The sequence shown here is derived from an EMBL/GenBank/DDBJ whole genome shotgun (WGS) entry which is preliminary data.</text>
</comment>
<feature type="domain" description="Peptidase S1" evidence="10">
    <location>
        <begin position="222"/>
        <end position="450"/>
    </location>
</feature>
<feature type="region of interest" description="Disordered" evidence="8">
    <location>
        <begin position="1292"/>
        <end position="1311"/>
    </location>
</feature>
<dbReference type="InterPro" id="IPR058520">
    <property type="entry name" value="DUF8207"/>
</dbReference>
<evidence type="ECO:0000256" key="7">
    <source>
        <dbReference type="RuleBase" id="RU363034"/>
    </source>
</evidence>
<comment type="similarity">
    <text evidence="2">Belongs to the peptidase S1 family.</text>
</comment>
<dbReference type="GO" id="GO:0005576">
    <property type="term" value="C:extracellular region"/>
    <property type="evidence" value="ECO:0007669"/>
    <property type="project" value="UniProtKB-SubCell"/>
</dbReference>
<accession>A0AAN7P7V3</accession>
<dbReference type="Proteomes" id="UP001353858">
    <property type="component" value="Unassembled WGS sequence"/>
</dbReference>
<dbReference type="FunFam" id="2.40.10.10:FF:000073">
    <property type="entry name" value="Trypsin alpha"/>
    <property type="match status" value="1"/>
</dbReference>
<dbReference type="GO" id="GO:0004252">
    <property type="term" value="F:serine-type endopeptidase activity"/>
    <property type="evidence" value="ECO:0007669"/>
    <property type="project" value="InterPro"/>
</dbReference>
<dbReference type="FunFam" id="2.40.10.10:FF:000068">
    <property type="entry name" value="transmembrane protease serine 2"/>
    <property type="match status" value="3"/>
</dbReference>
<dbReference type="Pfam" id="PF26634">
    <property type="entry name" value="DUF8207"/>
    <property type="match status" value="1"/>
</dbReference>
<keyword evidence="9" id="KW-0732">Signal</keyword>
<evidence type="ECO:0000256" key="1">
    <source>
        <dbReference type="ARBA" id="ARBA00004239"/>
    </source>
</evidence>
<feature type="compositionally biased region" description="Polar residues" evidence="8">
    <location>
        <begin position="1299"/>
        <end position="1311"/>
    </location>
</feature>
<dbReference type="PROSITE" id="PS00134">
    <property type="entry name" value="TRYPSIN_HIS"/>
    <property type="match status" value="3"/>
</dbReference>
<dbReference type="CDD" id="cd00190">
    <property type="entry name" value="Tryp_SPc"/>
    <property type="match status" value="6"/>
</dbReference>
<evidence type="ECO:0000256" key="2">
    <source>
        <dbReference type="ARBA" id="ARBA00007664"/>
    </source>
</evidence>
<proteinExistence type="inferred from homology"/>
<dbReference type="InterPro" id="IPR033116">
    <property type="entry name" value="TRYPSIN_SER"/>
</dbReference>
<protein>
    <recommendedName>
        <fullName evidence="10">Peptidase S1 domain-containing protein</fullName>
    </recommendedName>
</protein>
<dbReference type="Pfam" id="PF00089">
    <property type="entry name" value="Trypsin"/>
    <property type="match status" value="6"/>
</dbReference>
<dbReference type="EMBL" id="JARPUR010000004">
    <property type="protein sequence ID" value="KAK4878892.1"/>
    <property type="molecule type" value="Genomic_DNA"/>
</dbReference>
<evidence type="ECO:0000256" key="8">
    <source>
        <dbReference type="SAM" id="MobiDB-lite"/>
    </source>
</evidence>
<reference evidence="12" key="1">
    <citation type="submission" date="2023-01" db="EMBL/GenBank/DDBJ databases">
        <title>Key to firefly adult light organ development and bioluminescence: homeobox transcription factors regulate luciferase expression and transportation to peroxisome.</title>
        <authorList>
            <person name="Fu X."/>
        </authorList>
    </citation>
    <scope>NUCLEOTIDE SEQUENCE [LARGE SCALE GENOMIC DNA]</scope>
</reference>
<dbReference type="FunFam" id="2.40.10.10:FF:000118">
    <property type="entry name" value="Chymotrypsinogen A"/>
    <property type="match status" value="1"/>
</dbReference>
<feature type="domain" description="Peptidase S1" evidence="10">
    <location>
        <begin position="898"/>
        <end position="1059"/>
    </location>
</feature>
<keyword evidence="12" id="KW-1185">Reference proteome</keyword>
<evidence type="ECO:0000256" key="4">
    <source>
        <dbReference type="ARBA" id="ARBA00022801"/>
    </source>
</evidence>
<dbReference type="InterPro" id="IPR001314">
    <property type="entry name" value="Peptidase_S1A"/>
</dbReference>
<dbReference type="Gene3D" id="2.40.10.10">
    <property type="entry name" value="Trypsin-like serine proteases"/>
    <property type="match status" value="6"/>
</dbReference>
<dbReference type="InterPro" id="IPR001254">
    <property type="entry name" value="Trypsin_dom"/>
</dbReference>
<keyword evidence="5 7" id="KW-0720">Serine protease</keyword>
<dbReference type="SUPFAM" id="SSF50494">
    <property type="entry name" value="Trypsin-like serine proteases"/>
    <property type="match status" value="6"/>
</dbReference>
<keyword evidence="3 7" id="KW-0645">Protease</keyword>
<evidence type="ECO:0000256" key="5">
    <source>
        <dbReference type="ARBA" id="ARBA00022825"/>
    </source>
</evidence>
<evidence type="ECO:0000313" key="11">
    <source>
        <dbReference type="EMBL" id="KAK4878892.1"/>
    </source>
</evidence>
<evidence type="ECO:0000256" key="9">
    <source>
        <dbReference type="SAM" id="SignalP"/>
    </source>
</evidence>
<evidence type="ECO:0000313" key="12">
    <source>
        <dbReference type="Proteomes" id="UP001353858"/>
    </source>
</evidence>
<dbReference type="GO" id="GO:0006508">
    <property type="term" value="P:proteolysis"/>
    <property type="evidence" value="ECO:0007669"/>
    <property type="project" value="UniProtKB-KW"/>
</dbReference>
<dbReference type="PANTHER" id="PTHR24276:SF91">
    <property type="entry name" value="AT26814P-RELATED"/>
    <property type="match status" value="1"/>
</dbReference>
<dbReference type="SMART" id="SM00020">
    <property type="entry name" value="Tryp_SPc"/>
    <property type="match status" value="6"/>
</dbReference>